<protein>
    <submittedName>
        <fullName evidence="1">Uncharacterized protein</fullName>
    </submittedName>
</protein>
<gene>
    <name evidence="1" type="ORF">ACFQKD_16285</name>
</gene>
<keyword evidence="2" id="KW-1185">Reference proteome</keyword>
<name>A0ABD5WZ21_9EURY</name>
<evidence type="ECO:0000313" key="2">
    <source>
        <dbReference type="Proteomes" id="UP001596388"/>
    </source>
</evidence>
<reference evidence="1 2" key="1">
    <citation type="journal article" date="2019" name="Int. J. Syst. Evol. Microbiol.">
        <title>The Global Catalogue of Microorganisms (GCM) 10K type strain sequencing project: providing services to taxonomists for standard genome sequencing and annotation.</title>
        <authorList>
            <consortium name="The Broad Institute Genomics Platform"/>
            <consortium name="The Broad Institute Genome Sequencing Center for Infectious Disease"/>
            <person name="Wu L."/>
            <person name="Ma J."/>
        </authorList>
    </citation>
    <scope>NUCLEOTIDE SEQUENCE [LARGE SCALE GENOMIC DNA]</scope>
    <source>
        <strain evidence="1 2">DT55</strain>
    </source>
</reference>
<comment type="caution">
    <text evidence="1">The sequence shown here is derived from an EMBL/GenBank/DDBJ whole genome shotgun (WGS) entry which is preliminary data.</text>
</comment>
<dbReference type="EMBL" id="JBHTAG010000004">
    <property type="protein sequence ID" value="MFC7098864.1"/>
    <property type="molecule type" value="Genomic_DNA"/>
</dbReference>
<dbReference type="Proteomes" id="UP001596388">
    <property type="component" value="Unassembled WGS sequence"/>
</dbReference>
<accession>A0ABD5WZ21</accession>
<dbReference type="GeneID" id="79271548"/>
<evidence type="ECO:0000313" key="1">
    <source>
        <dbReference type="EMBL" id="MFC7098864.1"/>
    </source>
</evidence>
<proteinExistence type="predicted"/>
<sequence>MTVNHLQYGISPLTATDLDIGHILTWDDHAGVVTVIERRADTIVVETEEGSHLQLTATEEGLVSPHSNELLDSVRILGTEPPTDTEELHDYLRETYETPTAISAIECADQLGITVHRVNTLLSDLQGEPHSSLLLRRESYECWSVYVVGRGQMSTTAFVTTLEGLPTLEAVDTDGTTTVCRLTSETTTVPKALVDIAYHADWAISSFERGTNEYGPKCTLTRQ</sequence>
<dbReference type="AlphaFoldDB" id="A0ABD5WZ21"/>
<dbReference type="RefSeq" id="WP_276239577.1">
    <property type="nucleotide sequence ID" value="NZ_CP119990.1"/>
</dbReference>
<organism evidence="1 2">
    <name type="scientific">Halobaculum marinum</name>
    <dbReference type="NCBI Taxonomy" id="3031996"/>
    <lineage>
        <taxon>Archaea</taxon>
        <taxon>Methanobacteriati</taxon>
        <taxon>Methanobacteriota</taxon>
        <taxon>Stenosarchaea group</taxon>
        <taxon>Halobacteria</taxon>
        <taxon>Halobacteriales</taxon>
        <taxon>Haloferacaceae</taxon>
        <taxon>Halobaculum</taxon>
    </lineage>
</organism>